<dbReference type="EMBL" id="JAHKSW010000016">
    <property type="protein sequence ID" value="KAG7322957.1"/>
    <property type="molecule type" value="Genomic_DNA"/>
</dbReference>
<evidence type="ECO:0000313" key="3">
    <source>
        <dbReference type="Proteomes" id="UP000824219"/>
    </source>
</evidence>
<sequence>MHLNSSCLYRHPEIIRLTGGQEEQAIRTGEACVPAIPLISDLHPHQSVCGGGGTPAGVSPTSLTSGVFGPEGEDQRRSSSDVKTRTLKNRWWFT</sequence>
<keyword evidence="3" id="KW-1185">Reference proteome</keyword>
<feature type="region of interest" description="Disordered" evidence="1">
    <location>
        <begin position="47"/>
        <end position="83"/>
    </location>
</feature>
<protein>
    <submittedName>
        <fullName evidence="2">Uncharacterized protein</fullName>
    </submittedName>
</protein>
<dbReference type="AlphaFoldDB" id="A0A9D3SG27"/>
<feature type="compositionally biased region" description="Basic and acidic residues" evidence="1">
    <location>
        <begin position="73"/>
        <end position="83"/>
    </location>
</feature>
<proteinExistence type="predicted"/>
<comment type="caution">
    <text evidence="2">The sequence shown here is derived from an EMBL/GenBank/DDBJ whole genome shotgun (WGS) entry which is preliminary data.</text>
</comment>
<reference evidence="2 3" key="1">
    <citation type="submission" date="2021-06" db="EMBL/GenBank/DDBJ databases">
        <title>Chromosome-level genome assembly of the red-tail catfish (Hemibagrus wyckioides).</title>
        <authorList>
            <person name="Shao F."/>
        </authorList>
    </citation>
    <scope>NUCLEOTIDE SEQUENCE [LARGE SCALE GENOMIC DNA]</scope>
    <source>
        <strain evidence="2">EC202008001</strain>
        <tissue evidence="2">Blood</tissue>
    </source>
</reference>
<dbReference type="Proteomes" id="UP000824219">
    <property type="component" value="Linkage Group LG16"/>
</dbReference>
<gene>
    <name evidence="2" type="ORF">KOW79_014303</name>
</gene>
<name>A0A9D3SG27_9TELE</name>
<evidence type="ECO:0000256" key="1">
    <source>
        <dbReference type="SAM" id="MobiDB-lite"/>
    </source>
</evidence>
<evidence type="ECO:0000313" key="2">
    <source>
        <dbReference type="EMBL" id="KAG7322957.1"/>
    </source>
</evidence>
<accession>A0A9D3SG27</accession>
<organism evidence="2 3">
    <name type="scientific">Hemibagrus wyckioides</name>
    <dbReference type="NCBI Taxonomy" id="337641"/>
    <lineage>
        <taxon>Eukaryota</taxon>
        <taxon>Metazoa</taxon>
        <taxon>Chordata</taxon>
        <taxon>Craniata</taxon>
        <taxon>Vertebrata</taxon>
        <taxon>Euteleostomi</taxon>
        <taxon>Actinopterygii</taxon>
        <taxon>Neopterygii</taxon>
        <taxon>Teleostei</taxon>
        <taxon>Ostariophysi</taxon>
        <taxon>Siluriformes</taxon>
        <taxon>Bagridae</taxon>
        <taxon>Hemibagrus</taxon>
    </lineage>
</organism>